<accession>A0A921AWY1</accession>
<reference evidence="2" key="1">
    <citation type="journal article" date="2021" name="PeerJ">
        <title>Extensive microbial diversity within the chicken gut microbiome revealed by metagenomics and culture.</title>
        <authorList>
            <person name="Gilroy R."/>
            <person name="Ravi A."/>
            <person name="Getino M."/>
            <person name="Pursley I."/>
            <person name="Horton D.L."/>
            <person name="Alikhan N.F."/>
            <person name="Baker D."/>
            <person name="Gharbi K."/>
            <person name="Hall N."/>
            <person name="Watson M."/>
            <person name="Adriaenssens E.M."/>
            <person name="Foster-Nyarko E."/>
            <person name="Jarju S."/>
            <person name="Secka A."/>
            <person name="Antonio M."/>
            <person name="Oren A."/>
            <person name="Chaudhuri R.R."/>
            <person name="La Ragione R."/>
            <person name="Hildebrand F."/>
            <person name="Pallen M.J."/>
        </authorList>
    </citation>
    <scope>NUCLEOTIDE SEQUENCE</scope>
    <source>
        <strain evidence="2">ChiGjej2B2-19336</strain>
    </source>
</reference>
<feature type="non-terminal residue" evidence="2">
    <location>
        <position position="1"/>
    </location>
</feature>
<reference evidence="2" key="2">
    <citation type="submission" date="2021-09" db="EMBL/GenBank/DDBJ databases">
        <authorList>
            <person name="Gilroy R."/>
        </authorList>
    </citation>
    <scope>NUCLEOTIDE SEQUENCE</scope>
    <source>
        <strain evidence="2">ChiGjej2B2-19336</strain>
    </source>
</reference>
<keyword evidence="1" id="KW-0812">Transmembrane</keyword>
<evidence type="ECO:0000313" key="2">
    <source>
        <dbReference type="EMBL" id="HJD97842.1"/>
    </source>
</evidence>
<dbReference type="RefSeq" id="WP_304122895.1">
    <property type="nucleotide sequence ID" value="NZ_DYZA01000187.1"/>
</dbReference>
<comment type="caution">
    <text evidence="2">The sequence shown here is derived from an EMBL/GenBank/DDBJ whole genome shotgun (WGS) entry which is preliminary data.</text>
</comment>
<organism evidence="2 3">
    <name type="scientific">Mailhella massiliensis</name>
    <dbReference type="NCBI Taxonomy" id="1903261"/>
    <lineage>
        <taxon>Bacteria</taxon>
        <taxon>Pseudomonadati</taxon>
        <taxon>Thermodesulfobacteriota</taxon>
        <taxon>Desulfovibrionia</taxon>
        <taxon>Desulfovibrionales</taxon>
        <taxon>Desulfovibrionaceae</taxon>
        <taxon>Mailhella</taxon>
    </lineage>
</organism>
<name>A0A921AWY1_9BACT</name>
<dbReference type="AlphaFoldDB" id="A0A921AWY1"/>
<gene>
    <name evidence="2" type="ORF">K8W16_09380</name>
</gene>
<keyword evidence="1" id="KW-1133">Transmembrane helix</keyword>
<evidence type="ECO:0000256" key="1">
    <source>
        <dbReference type="SAM" id="Phobius"/>
    </source>
</evidence>
<sequence>VKIPAVRPPYQNSYILSLPLIIIFLMSNLSNNSFPLVFPFLLTSPAKFNSLASRSLETSSIDGSAITPKAWLFSCPAPEKQRHIYRLFKAGSRLIKYPSGE</sequence>
<dbReference type="EMBL" id="DYZA01000187">
    <property type="protein sequence ID" value="HJD97842.1"/>
    <property type="molecule type" value="Genomic_DNA"/>
</dbReference>
<protein>
    <submittedName>
        <fullName evidence="2">Uncharacterized protein</fullName>
    </submittedName>
</protein>
<proteinExistence type="predicted"/>
<feature type="transmembrane region" description="Helical" evidence="1">
    <location>
        <begin position="20"/>
        <end position="42"/>
    </location>
</feature>
<evidence type="ECO:0000313" key="3">
    <source>
        <dbReference type="Proteomes" id="UP000698963"/>
    </source>
</evidence>
<dbReference type="Proteomes" id="UP000698963">
    <property type="component" value="Unassembled WGS sequence"/>
</dbReference>
<keyword evidence="1" id="KW-0472">Membrane</keyword>